<gene>
    <name evidence="1" type="ORF">ABEG20_00330</name>
</gene>
<sequence>MMEAKQDIINRLRNEILAKQGYKPELVTAYQIKGLPEIEAAFPNGVFPIGMIHEMLFQKGEEAAACSGFLSALLSSLTTPESLILWISVGRNLFPPSIKAFGVEPHQIVFVDAKKEKEVLWALEEGLKCQGITAVVAELSELSFMQSKRLQLAIEESHVTGFVLRTDEAKLNTTTCVSRWRISALPSETESGMPGVGFPRWNVELLRVRNGQPGVWQVEWHGNQFQIRHNHIEQSKHEISFQKIGRLRA</sequence>
<accession>A0AAU7K621</accession>
<proteinExistence type="predicted"/>
<dbReference type="Gene3D" id="3.40.50.300">
    <property type="entry name" value="P-loop containing nucleotide triphosphate hydrolases"/>
    <property type="match status" value="1"/>
</dbReference>
<dbReference type="PIRSF" id="PIRSF034285">
    <property type="entry name" value="UCP034285"/>
    <property type="match status" value="1"/>
</dbReference>
<evidence type="ECO:0000313" key="1">
    <source>
        <dbReference type="EMBL" id="XBO48045.1"/>
    </source>
</evidence>
<protein>
    <submittedName>
        <fullName evidence="1">Error-prone repair protein ImuA</fullName>
    </submittedName>
</protein>
<organism evidence="1">
    <name type="scientific">Pedobacter sp. KACC 23697</name>
    <dbReference type="NCBI Taxonomy" id="3149230"/>
    <lineage>
        <taxon>Bacteria</taxon>
        <taxon>Pseudomonadati</taxon>
        <taxon>Bacteroidota</taxon>
        <taxon>Sphingobacteriia</taxon>
        <taxon>Sphingobacteriales</taxon>
        <taxon>Sphingobacteriaceae</taxon>
        <taxon>Pedobacter</taxon>
    </lineage>
</organism>
<name>A0AAU7K621_9SPHI</name>
<dbReference type="RefSeq" id="WP_406825435.1">
    <property type="nucleotide sequence ID" value="NZ_CP157485.1"/>
</dbReference>
<dbReference type="SUPFAM" id="SSF52540">
    <property type="entry name" value="P-loop containing nucleoside triphosphate hydrolases"/>
    <property type="match status" value="1"/>
</dbReference>
<dbReference type="InterPro" id="IPR027417">
    <property type="entry name" value="P-loop_NTPase"/>
</dbReference>
<reference evidence="1" key="1">
    <citation type="submission" date="2024-05" db="EMBL/GenBank/DDBJ databases">
        <authorList>
            <person name="Kim S."/>
            <person name="Heo J."/>
            <person name="Choi H."/>
            <person name="Choi Y."/>
            <person name="Kwon S.-W."/>
            <person name="Kim Y."/>
        </authorList>
    </citation>
    <scope>NUCLEOTIDE SEQUENCE</scope>
    <source>
        <strain evidence="1">KACC 23697</strain>
    </source>
</reference>
<dbReference type="InterPro" id="IPR017026">
    <property type="entry name" value="ImuA"/>
</dbReference>
<dbReference type="EMBL" id="CP157485">
    <property type="protein sequence ID" value="XBO48045.1"/>
    <property type="molecule type" value="Genomic_DNA"/>
</dbReference>
<dbReference type="AlphaFoldDB" id="A0AAU7K621"/>